<dbReference type="InterPro" id="IPR005517">
    <property type="entry name" value="Transl_elong_EFG/EF2_IV"/>
</dbReference>
<keyword evidence="2" id="KW-0342">GTP-binding</keyword>
<dbReference type="Gene3D" id="3.30.230.10">
    <property type="match status" value="1"/>
</dbReference>
<feature type="domain" description="Translation elongation factor EFG/EF2" evidence="3">
    <location>
        <begin position="156"/>
        <end position="271"/>
    </location>
</feature>
<dbReference type="InterPro" id="IPR041095">
    <property type="entry name" value="EFG_II"/>
</dbReference>
<evidence type="ECO:0000313" key="4">
    <source>
        <dbReference type="EMBL" id="GAG91442.1"/>
    </source>
</evidence>
<feature type="non-terminal residue" evidence="4">
    <location>
        <position position="271"/>
    </location>
</feature>
<evidence type="ECO:0000256" key="1">
    <source>
        <dbReference type="ARBA" id="ARBA00022741"/>
    </source>
</evidence>
<dbReference type="SUPFAM" id="SSF50447">
    <property type="entry name" value="Translation proteins"/>
    <property type="match status" value="1"/>
</dbReference>
<gene>
    <name evidence="4" type="ORF">S01H4_50389</name>
</gene>
<name>X1CE99_9ZZZZ</name>
<dbReference type="Pfam" id="PF14492">
    <property type="entry name" value="EFG_III"/>
    <property type="match status" value="1"/>
</dbReference>
<dbReference type="AlphaFoldDB" id="X1CE99"/>
<dbReference type="Gene3D" id="3.30.70.870">
    <property type="entry name" value="Elongation Factor G (Translational Gtpase), domain 3"/>
    <property type="match status" value="1"/>
</dbReference>
<dbReference type="InterPro" id="IPR035647">
    <property type="entry name" value="EFG_III/V"/>
</dbReference>
<dbReference type="Pfam" id="PF03764">
    <property type="entry name" value="EFG_IV"/>
    <property type="match status" value="1"/>
</dbReference>
<dbReference type="GO" id="GO:0005525">
    <property type="term" value="F:GTP binding"/>
    <property type="evidence" value="ECO:0007669"/>
    <property type="project" value="UniProtKB-KW"/>
</dbReference>
<accession>X1CE99</accession>
<keyword evidence="1" id="KW-0547">Nucleotide-binding</keyword>
<dbReference type="GO" id="GO:0032790">
    <property type="term" value="P:ribosome disassembly"/>
    <property type="evidence" value="ECO:0007669"/>
    <property type="project" value="TreeGrafter"/>
</dbReference>
<dbReference type="Gene3D" id="2.40.30.10">
    <property type="entry name" value="Translation factors"/>
    <property type="match status" value="1"/>
</dbReference>
<evidence type="ECO:0000259" key="3">
    <source>
        <dbReference type="SMART" id="SM00889"/>
    </source>
</evidence>
<dbReference type="FunFam" id="3.30.230.10:FF:000003">
    <property type="entry name" value="Elongation factor G"/>
    <property type="match status" value="1"/>
</dbReference>
<dbReference type="InterPro" id="IPR009000">
    <property type="entry name" value="Transl_B-barrel_sf"/>
</dbReference>
<sequence>KLSIFRIFSGIININGNYYLSSPEKTYKFTNLFKLQGKSQSNISEASCGDIVAVSKIMDISNDDTISSQDQPLKIPETEYFSPTLPRAVIPRSKGDEEKVSNSLFKLIQEDPTIRQELNLEVHQNIIWGMGELHLSITREKLKEKFDVDIDILVPDVAYKETIRKDEKAEYKYKKQSGGRGQYGHVLIEISSLDSGAGFEFKNSIFGGAIPKGYIPGVEKGIREALRKGVLAEYPVVDIRVNLYDGSYHTVDSSEIAFKIAASMAFKKGMQ</sequence>
<dbReference type="PANTHER" id="PTHR43261:SF7">
    <property type="entry name" value="ELONGATION FACTOR G-LIKE PROTEIN"/>
    <property type="match status" value="1"/>
</dbReference>
<dbReference type="InterPro" id="IPR014721">
    <property type="entry name" value="Ribsml_uS5_D2-typ_fold_subgr"/>
</dbReference>
<protein>
    <recommendedName>
        <fullName evidence="3">Translation elongation factor EFG/EF2 domain-containing protein</fullName>
    </recommendedName>
</protein>
<reference evidence="4" key="1">
    <citation type="journal article" date="2014" name="Front. Microbiol.">
        <title>High frequency of phylogenetically diverse reductive dehalogenase-homologous genes in deep subseafloor sedimentary metagenomes.</title>
        <authorList>
            <person name="Kawai M."/>
            <person name="Futagami T."/>
            <person name="Toyoda A."/>
            <person name="Takaki Y."/>
            <person name="Nishi S."/>
            <person name="Hori S."/>
            <person name="Arai W."/>
            <person name="Tsubouchi T."/>
            <person name="Morono Y."/>
            <person name="Uchiyama I."/>
            <person name="Ito T."/>
            <person name="Fujiyama A."/>
            <person name="Inagaki F."/>
            <person name="Takami H."/>
        </authorList>
    </citation>
    <scope>NUCLEOTIDE SEQUENCE</scope>
    <source>
        <strain evidence="4">Expedition CK06-06</strain>
    </source>
</reference>
<feature type="non-terminal residue" evidence="4">
    <location>
        <position position="1"/>
    </location>
</feature>
<dbReference type="EMBL" id="BART01028604">
    <property type="protein sequence ID" value="GAG91442.1"/>
    <property type="molecule type" value="Genomic_DNA"/>
</dbReference>
<dbReference type="InterPro" id="IPR020568">
    <property type="entry name" value="Ribosomal_Su5_D2-typ_SF"/>
</dbReference>
<dbReference type="CDD" id="cd01434">
    <property type="entry name" value="EFG_mtEFG1_IV"/>
    <property type="match status" value="1"/>
</dbReference>
<organism evidence="4">
    <name type="scientific">marine sediment metagenome</name>
    <dbReference type="NCBI Taxonomy" id="412755"/>
    <lineage>
        <taxon>unclassified sequences</taxon>
        <taxon>metagenomes</taxon>
        <taxon>ecological metagenomes</taxon>
    </lineage>
</organism>
<dbReference type="SMART" id="SM00889">
    <property type="entry name" value="EFG_IV"/>
    <property type="match status" value="1"/>
</dbReference>
<dbReference type="InterPro" id="IPR047872">
    <property type="entry name" value="EFG_IV"/>
</dbReference>
<evidence type="ECO:0000256" key="2">
    <source>
        <dbReference type="ARBA" id="ARBA00023134"/>
    </source>
</evidence>
<comment type="caution">
    <text evidence="4">The sequence shown here is derived from an EMBL/GenBank/DDBJ whole genome shotgun (WGS) entry which is preliminary data.</text>
</comment>
<proteinExistence type="predicted"/>
<dbReference type="PANTHER" id="PTHR43261">
    <property type="entry name" value="TRANSLATION ELONGATION FACTOR G-RELATED"/>
    <property type="match status" value="1"/>
</dbReference>
<dbReference type="SUPFAM" id="SSF54980">
    <property type="entry name" value="EF-G C-terminal domain-like"/>
    <property type="match status" value="1"/>
</dbReference>
<dbReference type="GO" id="GO:0003746">
    <property type="term" value="F:translation elongation factor activity"/>
    <property type="evidence" value="ECO:0007669"/>
    <property type="project" value="InterPro"/>
</dbReference>
<dbReference type="SUPFAM" id="SSF54211">
    <property type="entry name" value="Ribosomal protein S5 domain 2-like"/>
    <property type="match status" value="1"/>
</dbReference>